<organism evidence="1">
    <name type="scientific">Anopheles sinensis</name>
    <name type="common">Mosquito</name>
    <dbReference type="NCBI Taxonomy" id="74873"/>
    <lineage>
        <taxon>Eukaryota</taxon>
        <taxon>Metazoa</taxon>
        <taxon>Ecdysozoa</taxon>
        <taxon>Arthropoda</taxon>
        <taxon>Hexapoda</taxon>
        <taxon>Insecta</taxon>
        <taxon>Pterygota</taxon>
        <taxon>Neoptera</taxon>
        <taxon>Endopterygota</taxon>
        <taxon>Diptera</taxon>
        <taxon>Nematocera</taxon>
        <taxon>Culicoidea</taxon>
        <taxon>Culicidae</taxon>
        <taxon>Anophelinae</taxon>
        <taxon>Anopheles</taxon>
    </lineage>
</organism>
<dbReference type="EnsemblMetazoa" id="ASIC017377-RA">
    <property type="protein sequence ID" value="ASIC017377-PA"/>
    <property type="gene ID" value="ASIC017377"/>
</dbReference>
<evidence type="ECO:0000313" key="2">
    <source>
        <dbReference type="EnsemblMetazoa" id="ASIC017377-PA"/>
    </source>
</evidence>
<reference evidence="2" key="2">
    <citation type="submission" date="2020-05" db="UniProtKB">
        <authorList>
            <consortium name="EnsemblMetazoa"/>
        </authorList>
    </citation>
    <scope>IDENTIFICATION</scope>
</reference>
<dbReference type="VEuPathDB" id="VectorBase:ASIC017377"/>
<name>A0A084WGC1_ANOSI</name>
<evidence type="ECO:0000313" key="1">
    <source>
        <dbReference type="EMBL" id="KFB49265.1"/>
    </source>
</evidence>
<protein>
    <submittedName>
        <fullName evidence="1 2">Uncharacterized protein</fullName>
    </submittedName>
</protein>
<accession>A0A084WGC1</accession>
<gene>
    <name evidence="1" type="ORF">ZHAS_00017377</name>
</gene>
<reference evidence="1 3" key="1">
    <citation type="journal article" date="2014" name="BMC Genomics">
        <title>Genome sequence of Anopheles sinensis provides insight into genetics basis of mosquito competence for malaria parasites.</title>
        <authorList>
            <person name="Zhou D."/>
            <person name="Zhang D."/>
            <person name="Ding G."/>
            <person name="Shi L."/>
            <person name="Hou Q."/>
            <person name="Ye Y."/>
            <person name="Xu Y."/>
            <person name="Zhou H."/>
            <person name="Xiong C."/>
            <person name="Li S."/>
            <person name="Yu J."/>
            <person name="Hong S."/>
            <person name="Yu X."/>
            <person name="Zou P."/>
            <person name="Chen C."/>
            <person name="Chang X."/>
            <person name="Wang W."/>
            <person name="Lv Y."/>
            <person name="Sun Y."/>
            <person name="Ma L."/>
            <person name="Shen B."/>
            <person name="Zhu C."/>
        </authorList>
    </citation>
    <scope>NUCLEOTIDE SEQUENCE [LARGE SCALE GENOMIC DNA]</scope>
</reference>
<dbReference type="AlphaFoldDB" id="A0A084WGC1"/>
<proteinExistence type="predicted"/>
<keyword evidence="3" id="KW-1185">Reference proteome</keyword>
<dbReference type="EMBL" id="ATLV01023519">
    <property type="status" value="NOT_ANNOTATED_CDS"/>
    <property type="molecule type" value="Genomic_DNA"/>
</dbReference>
<evidence type="ECO:0000313" key="3">
    <source>
        <dbReference type="Proteomes" id="UP000030765"/>
    </source>
</evidence>
<sequence length="56" mass="6251">MGHLFLSQQFCAHTCLPKPSVAFCCCLNQRVSAFQDPIVSSSSQLFYEHPGYVPVM</sequence>
<dbReference type="Proteomes" id="UP000030765">
    <property type="component" value="Unassembled WGS sequence"/>
</dbReference>
<dbReference type="EMBL" id="KE525344">
    <property type="protein sequence ID" value="KFB49265.1"/>
    <property type="molecule type" value="Genomic_DNA"/>
</dbReference>